<comment type="caution">
    <text evidence="1">The sequence shown here is derived from an EMBL/GenBank/DDBJ whole genome shotgun (WGS) entry which is preliminary data.</text>
</comment>
<dbReference type="Gene3D" id="3.30.1490.300">
    <property type="match status" value="1"/>
</dbReference>
<keyword evidence="2" id="KW-1185">Reference proteome</keyword>
<evidence type="ECO:0000313" key="1">
    <source>
        <dbReference type="EMBL" id="GLQ33518.1"/>
    </source>
</evidence>
<evidence type="ECO:0000313" key="2">
    <source>
        <dbReference type="Proteomes" id="UP001161389"/>
    </source>
</evidence>
<reference evidence="1" key="2">
    <citation type="submission" date="2023-01" db="EMBL/GenBank/DDBJ databases">
        <title>Draft genome sequence of Litoribrevibacter albus strain NBRC 110071.</title>
        <authorList>
            <person name="Sun Q."/>
            <person name="Mori K."/>
        </authorList>
    </citation>
    <scope>NUCLEOTIDE SEQUENCE</scope>
    <source>
        <strain evidence="1">NBRC 110071</strain>
    </source>
</reference>
<dbReference type="AlphaFoldDB" id="A0AA37SEC5"/>
<dbReference type="SUPFAM" id="SSF53067">
    <property type="entry name" value="Actin-like ATPase domain"/>
    <property type="match status" value="1"/>
</dbReference>
<dbReference type="Gene3D" id="3.30.420.40">
    <property type="match status" value="2"/>
</dbReference>
<organism evidence="1 2">
    <name type="scientific">Litoribrevibacter albus</name>
    <dbReference type="NCBI Taxonomy" id="1473156"/>
    <lineage>
        <taxon>Bacteria</taxon>
        <taxon>Pseudomonadati</taxon>
        <taxon>Pseudomonadota</taxon>
        <taxon>Gammaproteobacteria</taxon>
        <taxon>Oceanospirillales</taxon>
        <taxon>Oceanospirillaceae</taxon>
        <taxon>Litoribrevibacter</taxon>
    </lineage>
</organism>
<dbReference type="EMBL" id="BSNM01000027">
    <property type="protein sequence ID" value="GLQ33518.1"/>
    <property type="molecule type" value="Genomic_DNA"/>
</dbReference>
<dbReference type="RefSeq" id="WP_284383978.1">
    <property type="nucleotide sequence ID" value="NZ_BSNM01000027.1"/>
</dbReference>
<dbReference type="Proteomes" id="UP001161389">
    <property type="component" value="Unassembled WGS sequence"/>
</dbReference>
<evidence type="ECO:0008006" key="3">
    <source>
        <dbReference type="Google" id="ProtNLM"/>
    </source>
</evidence>
<gene>
    <name evidence="1" type="ORF">GCM10007876_39980</name>
</gene>
<accession>A0AA37SEC5</accession>
<sequence>MIRLPRLKKKPKTSVLNGISIEADGIAFARVSTKNGLHVKSAAFFPYEDNEWQKALSKTISKQRMYGNVYISLSEKFYNLLLVDAPEVPEAELADAIKWKVKDLINEPLDSVTIQYFKLPEDAYRGRLSMVYVAVVNKSLVREIIELCEDKGLEIKGITIEELSLSNLLFASGVTEGDSTGMVSLGAYEGQMRLLESGNLYLARNLGIGVDRLNGLNEDELSEYDLAQCDELMFDIKRSMDYYESQLGKGVVHRVILMPADTNLVRLASVLNEKMEIMVQPWHWQFTENISHESESPEVLDRCISAIGAVTGGWLEN</sequence>
<name>A0AA37SEC5_9GAMM</name>
<protein>
    <recommendedName>
        <fullName evidence="3">MSHA biogenesis protein MshI</fullName>
    </recommendedName>
</protein>
<reference evidence="1" key="1">
    <citation type="journal article" date="2014" name="Int. J. Syst. Evol. Microbiol.">
        <title>Complete genome sequence of Corynebacterium casei LMG S-19264T (=DSM 44701T), isolated from a smear-ripened cheese.</title>
        <authorList>
            <consortium name="US DOE Joint Genome Institute (JGI-PGF)"/>
            <person name="Walter F."/>
            <person name="Albersmeier A."/>
            <person name="Kalinowski J."/>
            <person name="Ruckert C."/>
        </authorList>
    </citation>
    <scope>NUCLEOTIDE SEQUENCE</scope>
    <source>
        <strain evidence="1">NBRC 110071</strain>
    </source>
</reference>
<dbReference type="InterPro" id="IPR043129">
    <property type="entry name" value="ATPase_NBD"/>
</dbReference>
<proteinExistence type="predicted"/>